<evidence type="ECO:0000256" key="7">
    <source>
        <dbReference type="RuleBase" id="RU363032"/>
    </source>
</evidence>
<dbReference type="PROSITE" id="PS50928">
    <property type="entry name" value="ABC_TM1"/>
    <property type="match status" value="1"/>
</dbReference>
<dbReference type="PANTHER" id="PTHR30193">
    <property type="entry name" value="ABC TRANSPORTER PERMEASE PROTEIN"/>
    <property type="match status" value="1"/>
</dbReference>
<feature type="transmembrane region" description="Helical" evidence="7">
    <location>
        <begin position="68"/>
        <end position="97"/>
    </location>
</feature>
<feature type="transmembrane region" description="Helical" evidence="7">
    <location>
        <begin position="205"/>
        <end position="228"/>
    </location>
</feature>
<evidence type="ECO:0000256" key="1">
    <source>
        <dbReference type="ARBA" id="ARBA00004651"/>
    </source>
</evidence>
<dbReference type="InterPro" id="IPR000515">
    <property type="entry name" value="MetI-like"/>
</dbReference>
<keyword evidence="3" id="KW-1003">Cell membrane</keyword>
<evidence type="ECO:0000259" key="8">
    <source>
        <dbReference type="PROSITE" id="PS50928"/>
    </source>
</evidence>
<feature type="transmembrane region" description="Helical" evidence="7">
    <location>
        <begin position="161"/>
        <end position="184"/>
    </location>
</feature>
<evidence type="ECO:0000256" key="6">
    <source>
        <dbReference type="ARBA" id="ARBA00023136"/>
    </source>
</evidence>
<evidence type="ECO:0000256" key="2">
    <source>
        <dbReference type="ARBA" id="ARBA00022448"/>
    </source>
</evidence>
<dbReference type="CDD" id="cd06261">
    <property type="entry name" value="TM_PBP2"/>
    <property type="match status" value="1"/>
</dbReference>
<dbReference type="GO" id="GO:0005886">
    <property type="term" value="C:plasma membrane"/>
    <property type="evidence" value="ECO:0007669"/>
    <property type="project" value="UniProtKB-SubCell"/>
</dbReference>
<dbReference type="AlphaFoldDB" id="A0A3P3XU90"/>
<feature type="domain" description="ABC transmembrane type-1" evidence="8">
    <location>
        <begin position="72"/>
        <end position="295"/>
    </location>
</feature>
<gene>
    <name evidence="9" type="ORF">SPIRO4BDMA_70296</name>
</gene>
<sequence length="306" mass="34021">MTKKTESRVVFWAFLAPVLFAFIMVMIIPFFLGSYYAFTNWTSSARVDNGLRFVGFKNFTNSLKDPSFLYSFGITFVYTILNMIAINVTAFALALLVTGNLRFKNVYRVGFFVPNLIGGIILGYIWQFIFNNAVPSLGTIIPALSFLADPDKLILGKNTSALAAMIIVGTWQYAGYIMMIYVAAIENIPQELIEAAKMDGATPWIRLKAITIPLCAQSFTVTMFLTLVNSFKQFDVNVSLTSGGPSTMLMGKPILGTELLALNIYNTAFISNKLSEAQARAFVFFLVLAIISLIQVYVNKKKEIEL</sequence>
<dbReference type="Pfam" id="PF00528">
    <property type="entry name" value="BPD_transp_1"/>
    <property type="match status" value="1"/>
</dbReference>
<dbReference type="PANTHER" id="PTHR30193:SF37">
    <property type="entry name" value="INNER MEMBRANE ABC TRANSPORTER PERMEASE PROTEIN YCJO"/>
    <property type="match status" value="1"/>
</dbReference>
<keyword evidence="4 7" id="KW-0812">Transmembrane</keyword>
<comment type="subcellular location">
    <subcellularLocation>
        <location evidence="1 7">Cell membrane</location>
        <topology evidence="1 7">Multi-pass membrane protein</topology>
    </subcellularLocation>
</comment>
<reference evidence="9" key="1">
    <citation type="submission" date="2017-02" db="EMBL/GenBank/DDBJ databases">
        <authorList>
            <person name="Regsiter A."/>
            <person name="William W."/>
        </authorList>
    </citation>
    <scope>NUCLEOTIDE SEQUENCE</scope>
    <source>
        <strain evidence="9">BdmA 4</strain>
    </source>
</reference>
<evidence type="ECO:0000256" key="5">
    <source>
        <dbReference type="ARBA" id="ARBA00022989"/>
    </source>
</evidence>
<feature type="transmembrane region" description="Helical" evidence="7">
    <location>
        <begin position="12"/>
        <end position="38"/>
    </location>
</feature>
<keyword evidence="2 7" id="KW-0813">Transport</keyword>
<dbReference type="GO" id="GO:0055085">
    <property type="term" value="P:transmembrane transport"/>
    <property type="evidence" value="ECO:0007669"/>
    <property type="project" value="InterPro"/>
</dbReference>
<feature type="transmembrane region" description="Helical" evidence="7">
    <location>
        <begin position="248"/>
        <end position="269"/>
    </location>
</feature>
<evidence type="ECO:0000313" key="9">
    <source>
        <dbReference type="EMBL" id="SLM19872.1"/>
    </source>
</evidence>
<comment type="similarity">
    <text evidence="7">Belongs to the binding-protein-dependent transport system permease family.</text>
</comment>
<evidence type="ECO:0000256" key="3">
    <source>
        <dbReference type="ARBA" id="ARBA00022475"/>
    </source>
</evidence>
<proteinExistence type="inferred from homology"/>
<feature type="transmembrane region" description="Helical" evidence="7">
    <location>
        <begin position="281"/>
        <end position="298"/>
    </location>
</feature>
<dbReference type="InterPro" id="IPR051393">
    <property type="entry name" value="ABC_transporter_permease"/>
</dbReference>
<dbReference type="Gene3D" id="1.10.3720.10">
    <property type="entry name" value="MetI-like"/>
    <property type="match status" value="1"/>
</dbReference>
<dbReference type="EMBL" id="FWDO01000007">
    <property type="protein sequence ID" value="SLM19872.1"/>
    <property type="molecule type" value="Genomic_DNA"/>
</dbReference>
<feature type="transmembrane region" description="Helical" evidence="7">
    <location>
        <begin position="109"/>
        <end position="129"/>
    </location>
</feature>
<protein>
    <submittedName>
        <fullName evidence="9">ABC-type transporter, integral membrane subunit</fullName>
    </submittedName>
</protein>
<accession>A0A3P3XU90</accession>
<name>A0A3P3XU90_9SPIR</name>
<keyword evidence="5 7" id="KW-1133">Transmembrane helix</keyword>
<evidence type="ECO:0000256" key="4">
    <source>
        <dbReference type="ARBA" id="ARBA00022692"/>
    </source>
</evidence>
<keyword evidence="6 7" id="KW-0472">Membrane</keyword>
<dbReference type="InterPro" id="IPR035906">
    <property type="entry name" value="MetI-like_sf"/>
</dbReference>
<dbReference type="SUPFAM" id="SSF161098">
    <property type="entry name" value="MetI-like"/>
    <property type="match status" value="1"/>
</dbReference>
<organism evidence="9">
    <name type="scientific">uncultured spirochete</name>
    <dbReference type="NCBI Taxonomy" id="156406"/>
    <lineage>
        <taxon>Bacteria</taxon>
        <taxon>Pseudomonadati</taxon>
        <taxon>Spirochaetota</taxon>
        <taxon>Spirochaetia</taxon>
        <taxon>Spirochaetales</taxon>
        <taxon>environmental samples</taxon>
    </lineage>
</organism>